<evidence type="ECO:0000256" key="1">
    <source>
        <dbReference type="SAM" id="MobiDB-lite"/>
    </source>
</evidence>
<evidence type="ECO:0000313" key="3">
    <source>
        <dbReference type="Proteomes" id="UP000289152"/>
    </source>
</evidence>
<dbReference type="InParanoid" id="A0A4Q1BIQ7"/>
<evidence type="ECO:0000313" key="2">
    <source>
        <dbReference type="EMBL" id="RXK37569.1"/>
    </source>
</evidence>
<protein>
    <submittedName>
        <fullName evidence="2">Uncharacterized protein</fullName>
    </submittedName>
</protein>
<dbReference type="Proteomes" id="UP000289152">
    <property type="component" value="Unassembled WGS sequence"/>
</dbReference>
<organism evidence="2 3">
    <name type="scientific">Tremella mesenterica</name>
    <name type="common">Jelly fungus</name>
    <dbReference type="NCBI Taxonomy" id="5217"/>
    <lineage>
        <taxon>Eukaryota</taxon>
        <taxon>Fungi</taxon>
        <taxon>Dikarya</taxon>
        <taxon>Basidiomycota</taxon>
        <taxon>Agaricomycotina</taxon>
        <taxon>Tremellomycetes</taxon>
        <taxon>Tremellales</taxon>
        <taxon>Tremellaceae</taxon>
        <taxon>Tremella</taxon>
    </lineage>
</organism>
<dbReference type="EMBL" id="SDIL01000066">
    <property type="protein sequence ID" value="RXK37569.1"/>
    <property type="molecule type" value="Genomic_DNA"/>
</dbReference>
<dbReference type="AlphaFoldDB" id="A0A4Q1BIQ7"/>
<keyword evidence="3" id="KW-1185">Reference proteome</keyword>
<proteinExistence type="predicted"/>
<feature type="compositionally biased region" description="Acidic residues" evidence="1">
    <location>
        <begin position="148"/>
        <end position="173"/>
    </location>
</feature>
<reference evidence="2 3" key="1">
    <citation type="submission" date="2016-06" db="EMBL/GenBank/DDBJ databases">
        <title>Evolution of pathogenesis and genome organization in the Tremellales.</title>
        <authorList>
            <person name="Cuomo C."/>
            <person name="Litvintseva A."/>
            <person name="Heitman J."/>
            <person name="Chen Y."/>
            <person name="Sun S."/>
            <person name="Springer D."/>
            <person name="Dromer F."/>
            <person name="Young S."/>
            <person name="Zeng Q."/>
            <person name="Chapman S."/>
            <person name="Gujja S."/>
            <person name="Saif S."/>
            <person name="Birren B."/>
        </authorList>
    </citation>
    <scope>NUCLEOTIDE SEQUENCE [LARGE SCALE GENOMIC DNA]</scope>
    <source>
        <strain evidence="2 3">ATCC 28783</strain>
    </source>
</reference>
<feature type="region of interest" description="Disordered" evidence="1">
    <location>
        <begin position="1"/>
        <end position="22"/>
    </location>
</feature>
<feature type="region of interest" description="Disordered" evidence="1">
    <location>
        <begin position="110"/>
        <end position="211"/>
    </location>
</feature>
<sequence>MSSEHPQLSVSETNNTKDTSGAELRAFLSEQIAPLSESEFKQLTEFYSSWKYNTIPTYEPGTEEDLAQRKEKWVGGTRWDGLDIGSLRLGESPELRLQSLMKIIEDGVSSVKEKSQRRPMTHQLPHNDEAVGGKETLNSQVNAGEIDGGGDYENDVDEDEEDDWSYSDSESEKEDLADYPYEHQEGSRETFPLEYPRGERDPNTFRPNEGDGYWWACEDSF</sequence>
<name>A0A4Q1BIQ7_TREME</name>
<dbReference type="VEuPathDB" id="FungiDB:TREMEDRAFT_58750"/>
<accession>A0A4Q1BIQ7</accession>
<feature type="compositionally biased region" description="Basic and acidic residues" evidence="1">
    <location>
        <begin position="174"/>
        <end position="188"/>
    </location>
</feature>
<gene>
    <name evidence="2" type="ORF">M231_05194</name>
</gene>
<feature type="compositionally biased region" description="Polar residues" evidence="1">
    <location>
        <begin position="1"/>
        <end position="19"/>
    </location>
</feature>
<comment type="caution">
    <text evidence="2">The sequence shown here is derived from an EMBL/GenBank/DDBJ whole genome shotgun (WGS) entry which is preliminary data.</text>
</comment>